<feature type="transmembrane region" description="Helical" evidence="5">
    <location>
        <begin position="172"/>
        <end position="195"/>
    </location>
</feature>
<accession>A0A4R2L5T4</accession>
<keyword evidence="4 5" id="KW-0472">Membrane</keyword>
<organism evidence="6 7">
    <name type="scientific">Marinisporobacter balticus</name>
    <dbReference type="NCBI Taxonomy" id="2018667"/>
    <lineage>
        <taxon>Bacteria</taxon>
        <taxon>Bacillati</taxon>
        <taxon>Bacillota</taxon>
        <taxon>Clostridia</taxon>
        <taxon>Peptostreptococcales</taxon>
        <taxon>Thermotaleaceae</taxon>
        <taxon>Marinisporobacter</taxon>
    </lineage>
</organism>
<dbReference type="EMBL" id="SLWV01000005">
    <property type="protein sequence ID" value="TCO77998.1"/>
    <property type="molecule type" value="Genomic_DNA"/>
</dbReference>
<evidence type="ECO:0000256" key="3">
    <source>
        <dbReference type="ARBA" id="ARBA00022989"/>
    </source>
</evidence>
<dbReference type="RefSeq" id="WP_132243649.1">
    <property type="nucleotide sequence ID" value="NZ_SLWV01000005.1"/>
</dbReference>
<proteinExistence type="predicted"/>
<dbReference type="GO" id="GO:0009403">
    <property type="term" value="P:toxin biosynthetic process"/>
    <property type="evidence" value="ECO:0007669"/>
    <property type="project" value="InterPro"/>
</dbReference>
<gene>
    <name evidence="6" type="ORF">EV214_10597</name>
</gene>
<feature type="transmembrane region" description="Helical" evidence="5">
    <location>
        <begin position="24"/>
        <end position="45"/>
    </location>
</feature>
<name>A0A4R2L5T4_9FIRM</name>
<evidence type="ECO:0000256" key="1">
    <source>
        <dbReference type="ARBA" id="ARBA00004141"/>
    </source>
</evidence>
<keyword evidence="2 5" id="KW-0812">Transmembrane</keyword>
<dbReference type="PANTHER" id="PTHR37306:SF1">
    <property type="entry name" value="COLICIN V PRODUCTION PROTEIN"/>
    <property type="match status" value="1"/>
</dbReference>
<dbReference type="AlphaFoldDB" id="A0A4R2L5T4"/>
<feature type="transmembrane region" description="Helical" evidence="5">
    <location>
        <begin position="131"/>
        <end position="152"/>
    </location>
</feature>
<dbReference type="PANTHER" id="PTHR37306">
    <property type="entry name" value="COLICIN V PRODUCTION PROTEIN"/>
    <property type="match status" value="1"/>
</dbReference>
<dbReference type="OrthoDB" id="1952171at2"/>
<comment type="subcellular location">
    <subcellularLocation>
        <location evidence="1">Membrane</location>
        <topology evidence="1">Multi-pass membrane protein</topology>
    </subcellularLocation>
</comment>
<dbReference type="GO" id="GO:0016020">
    <property type="term" value="C:membrane"/>
    <property type="evidence" value="ECO:0007669"/>
    <property type="project" value="UniProtKB-SubCell"/>
</dbReference>
<sequence>MSWLDVLIIVIFTINMIKGWKNGLILSFFYMGSFIIAGIVAKIYYPLVSKYIMVHSTIFIKVQAYIGKRFQTATNDHVVAEGIVENNIFEVLKFPKSIENLLMKSDTMHVYSERAMEGVHSYLSDVLARMFIDFISILILFFAVKILLFIIGHLLDGIASLPVLKQFNRLGGVVFGLVKGLLIVFIFLAIITPFITMMDASIFVEGLEKSIIANVLYDHNPIIGLIQIAIKG</sequence>
<protein>
    <submittedName>
        <fullName evidence="6">Colicin V production protein</fullName>
    </submittedName>
</protein>
<evidence type="ECO:0000256" key="2">
    <source>
        <dbReference type="ARBA" id="ARBA00022692"/>
    </source>
</evidence>
<dbReference type="InterPro" id="IPR003825">
    <property type="entry name" value="Colicin-V_CvpA"/>
</dbReference>
<evidence type="ECO:0000313" key="7">
    <source>
        <dbReference type="Proteomes" id="UP000294919"/>
    </source>
</evidence>
<evidence type="ECO:0000256" key="5">
    <source>
        <dbReference type="SAM" id="Phobius"/>
    </source>
</evidence>
<keyword evidence="7" id="KW-1185">Reference proteome</keyword>
<dbReference type="Pfam" id="PF02674">
    <property type="entry name" value="Colicin_V"/>
    <property type="match status" value="2"/>
</dbReference>
<evidence type="ECO:0000313" key="6">
    <source>
        <dbReference type="EMBL" id="TCO77998.1"/>
    </source>
</evidence>
<reference evidence="6 7" key="1">
    <citation type="submission" date="2019-03" db="EMBL/GenBank/DDBJ databases">
        <title>Genomic Encyclopedia of Type Strains, Phase IV (KMG-IV): sequencing the most valuable type-strain genomes for metagenomic binning, comparative biology and taxonomic classification.</title>
        <authorList>
            <person name="Goeker M."/>
        </authorList>
    </citation>
    <scope>NUCLEOTIDE SEQUENCE [LARGE SCALE GENOMIC DNA]</scope>
    <source>
        <strain evidence="6 7">DSM 102940</strain>
    </source>
</reference>
<comment type="caution">
    <text evidence="6">The sequence shown here is derived from an EMBL/GenBank/DDBJ whole genome shotgun (WGS) entry which is preliminary data.</text>
</comment>
<dbReference type="Proteomes" id="UP000294919">
    <property type="component" value="Unassembled WGS sequence"/>
</dbReference>
<evidence type="ECO:0000256" key="4">
    <source>
        <dbReference type="ARBA" id="ARBA00023136"/>
    </source>
</evidence>
<keyword evidence="3 5" id="KW-1133">Transmembrane helix</keyword>